<dbReference type="InterPro" id="IPR038277">
    <property type="entry name" value="UreF_sf"/>
</dbReference>
<accession>A0A2K8UCN2</accession>
<proteinExistence type="inferred from homology"/>
<dbReference type="HAMAP" id="MF_01385">
    <property type="entry name" value="UreF"/>
    <property type="match status" value="1"/>
</dbReference>
<comment type="subcellular location">
    <subcellularLocation>
        <location evidence="3">Cytoplasm</location>
    </subcellularLocation>
</comment>
<name>A0A2K8UCN2_9GAMM</name>
<reference evidence="4 5" key="1">
    <citation type="submission" date="2017-03" db="EMBL/GenBank/DDBJ databases">
        <title>Complete genome sequence of Candidatus 'Thiodictyon syntrophicum' sp. nov. strain Cad16T, a photolithoautotroph purple sulfur bacterium isolated from an alpine meromictic lake.</title>
        <authorList>
            <person name="Luedin S.M."/>
            <person name="Pothier J.F."/>
            <person name="Danza F."/>
            <person name="Storelli N."/>
            <person name="Wittwer M."/>
            <person name="Tonolla M."/>
        </authorList>
    </citation>
    <scope>NUCLEOTIDE SEQUENCE [LARGE SCALE GENOMIC DNA]</scope>
    <source>
        <strain evidence="4 5">Cad16T</strain>
    </source>
</reference>
<protein>
    <recommendedName>
        <fullName evidence="3">Urease accessory protein UreF</fullName>
    </recommendedName>
</protein>
<dbReference type="GO" id="GO:0005737">
    <property type="term" value="C:cytoplasm"/>
    <property type="evidence" value="ECO:0007669"/>
    <property type="project" value="UniProtKB-SubCell"/>
</dbReference>
<comment type="similarity">
    <text evidence="3">Belongs to the UreF family.</text>
</comment>
<sequence length="224" mass="23726">MNADLPLLRLLQLVSPTLPVGGFTYSQGLEWAVEAGWVRTAADLEAWVADQLGQGLTRVDVPLLARLQAAAGARDTQACAGWVDQLLAARETAELRLEEANRGRALADLLIAWDLAGARDWRPVLARAQLAGLAFAAAAWGLAPRQAAAGYAWSWTENLVLAGVKCVPLGQTQGQQVLARLAALIPPALETALALPDEEIGACCAALAIAGSAHETQYTRLFRS</sequence>
<dbReference type="Proteomes" id="UP000232638">
    <property type="component" value="Chromosome"/>
</dbReference>
<dbReference type="GO" id="GO:0016151">
    <property type="term" value="F:nickel cation binding"/>
    <property type="evidence" value="ECO:0007669"/>
    <property type="project" value="UniProtKB-UniRule"/>
</dbReference>
<organism evidence="4 5">
    <name type="scientific">Candidatus Thiodictyon syntrophicum</name>
    <dbReference type="NCBI Taxonomy" id="1166950"/>
    <lineage>
        <taxon>Bacteria</taxon>
        <taxon>Pseudomonadati</taxon>
        <taxon>Pseudomonadota</taxon>
        <taxon>Gammaproteobacteria</taxon>
        <taxon>Chromatiales</taxon>
        <taxon>Chromatiaceae</taxon>
        <taxon>Thiodictyon</taxon>
    </lineage>
</organism>
<comment type="subunit">
    <text evidence="3">UreD, UreF and UreG form a complex that acts as a GTP-hydrolysis-dependent molecular chaperone, activating the urease apoprotein by helping to assemble the nickel containing metallocenter of UreC. The UreE protein probably delivers the nickel.</text>
</comment>
<dbReference type="PIRSF" id="PIRSF009467">
    <property type="entry name" value="Ureas_acces_UreF"/>
    <property type="match status" value="1"/>
</dbReference>
<keyword evidence="5" id="KW-1185">Reference proteome</keyword>
<evidence type="ECO:0000313" key="4">
    <source>
        <dbReference type="EMBL" id="AUB83343.1"/>
    </source>
</evidence>
<dbReference type="PANTHER" id="PTHR33620:SF1">
    <property type="entry name" value="UREASE ACCESSORY PROTEIN F"/>
    <property type="match status" value="1"/>
</dbReference>
<dbReference type="Gene3D" id="1.10.4190.10">
    <property type="entry name" value="Urease accessory protein UreF"/>
    <property type="match status" value="1"/>
</dbReference>
<dbReference type="Pfam" id="PF01730">
    <property type="entry name" value="UreF"/>
    <property type="match status" value="1"/>
</dbReference>
<dbReference type="KEGG" id="tsy:THSYN_21970"/>
<dbReference type="EMBL" id="CP020370">
    <property type="protein sequence ID" value="AUB83343.1"/>
    <property type="molecule type" value="Genomic_DNA"/>
</dbReference>
<dbReference type="RefSeq" id="WP_100921033.1">
    <property type="nucleotide sequence ID" value="NZ_CP020370.1"/>
</dbReference>
<evidence type="ECO:0000256" key="1">
    <source>
        <dbReference type="ARBA" id="ARBA00022988"/>
    </source>
</evidence>
<keyword evidence="2 3" id="KW-0143">Chaperone</keyword>
<dbReference type="InterPro" id="IPR002639">
    <property type="entry name" value="UreF"/>
</dbReference>
<evidence type="ECO:0000256" key="3">
    <source>
        <dbReference type="HAMAP-Rule" id="MF_01385"/>
    </source>
</evidence>
<dbReference type="OrthoDB" id="9798772at2"/>
<evidence type="ECO:0000256" key="2">
    <source>
        <dbReference type="ARBA" id="ARBA00023186"/>
    </source>
</evidence>
<comment type="function">
    <text evidence="3">Required for maturation of urease via the functional incorporation of the urease nickel metallocenter.</text>
</comment>
<gene>
    <name evidence="3" type="primary">ureF</name>
    <name evidence="4" type="ORF">THSYN_21970</name>
</gene>
<keyword evidence="1 3" id="KW-0996">Nickel insertion</keyword>
<dbReference type="AlphaFoldDB" id="A0A2K8UCN2"/>
<evidence type="ECO:0000313" key="5">
    <source>
        <dbReference type="Proteomes" id="UP000232638"/>
    </source>
</evidence>
<keyword evidence="3" id="KW-0963">Cytoplasm</keyword>
<dbReference type="PANTHER" id="PTHR33620">
    <property type="entry name" value="UREASE ACCESSORY PROTEIN F"/>
    <property type="match status" value="1"/>
</dbReference>